<name>A0A934Q4U2_9BURK</name>
<dbReference type="InterPro" id="IPR058532">
    <property type="entry name" value="YjbR/MT2646/Rv2570-like"/>
</dbReference>
<dbReference type="InterPro" id="IPR038056">
    <property type="entry name" value="YjbR-like_sf"/>
</dbReference>
<keyword evidence="1" id="KW-0238">DNA-binding</keyword>
<gene>
    <name evidence="1" type="ORF">I8E28_18000</name>
</gene>
<dbReference type="Proteomes" id="UP000617041">
    <property type="component" value="Unassembled WGS sequence"/>
</dbReference>
<proteinExistence type="predicted"/>
<dbReference type="RefSeq" id="WP_200789589.1">
    <property type="nucleotide sequence ID" value="NZ_JAEDAO010000001.1"/>
</dbReference>
<evidence type="ECO:0000313" key="1">
    <source>
        <dbReference type="EMBL" id="MBK0394502.1"/>
    </source>
</evidence>
<dbReference type="EMBL" id="JAEDAO010000001">
    <property type="protein sequence ID" value="MBK0394502.1"/>
    <property type="molecule type" value="Genomic_DNA"/>
</dbReference>
<organism evidence="1 2">
    <name type="scientific">Ramlibacter algicola</name>
    <dbReference type="NCBI Taxonomy" id="2795217"/>
    <lineage>
        <taxon>Bacteria</taxon>
        <taxon>Pseudomonadati</taxon>
        <taxon>Pseudomonadota</taxon>
        <taxon>Betaproteobacteria</taxon>
        <taxon>Burkholderiales</taxon>
        <taxon>Comamonadaceae</taxon>
        <taxon>Ramlibacter</taxon>
    </lineage>
</organism>
<protein>
    <submittedName>
        <fullName evidence="1">MmcQ/YjbR family DNA-binding protein</fullName>
    </submittedName>
</protein>
<dbReference type="Gene3D" id="3.90.1150.30">
    <property type="match status" value="1"/>
</dbReference>
<reference evidence="1" key="1">
    <citation type="submission" date="2020-12" db="EMBL/GenBank/DDBJ databases">
        <title>Ramlibacter sp. nov., isolated from a freshwater alga, Cryptomonas.</title>
        <authorList>
            <person name="Kim H.M."/>
            <person name="Jeon C.O."/>
        </authorList>
    </citation>
    <scope>NUCLEOTIDE SEQUENCE</scope>
    <source>
        <strain evidence="1">CrO1</strain>
    </source>
</reference>
<dbReference type="SUPFAM" id="SSF142906">
    <property type="entry name" value="YjbR-like"/>
    <property type="match status" value="1"/>
</dbReference>
<keyword evidence="2" id="KW-1185">Reference proteome</keyword>
<dbReference type="Pfam" id="PF04237">
    <property type="entry name" value="YjbR"/>
    <property type="match status" value="1"/>
</dbReference>
<accession>A0A934Q4U2</accession>
<dbReference type="GO" id="GO:0003677">
    <property type="term" value="F:DNA binding"/>
    <property type="evidence" value="ECO:0007669"/>
    <property type="project" value="UniProtKB-KW"/>
</dbReference>
<comment type="caution">
    <text evidence="1">The sequence shown here is derived from an EMBL/GenBank/DDBJ whole genome shotgun (WGS) entry which is preliminary data.</text>
</comment>
<dbReference type="AlphaFoldDB" id="A0A934Q4U2"/>
<sequence length="137" mass="14764">MSAASVLKQLKTFGLSLPGTTPKAPWPGHDDVAVNDKTFAYLSVHGQGLQLSVKLPVTGKDVLKLANAKPTGYGLGKSGWVSLAYEDAAAVPVDTAKRWMMESYRAQAPKRLVKQLEAEQPWVAAGELPTARRTHKP</sequence>
<evidence type="ECO:0000313" key="2">
    <source>
        <dbReference type="Proteomes" id="UP000617041"/>
    </source>
</evidence>